<feature type="coiled-coil region" evidence="4">
    <location>
        <begin position="133"/>
        <end position="167"/>
    </location>
</feature>
<feature type="compositionally biased region" description="Acidic residues" evidence="5">
    <location>
        <begin position="84"/>
        <end position="94"/>
    </location>
</feature>
<organism evidence="6 7">
    <name type="scientific">Porphyridium purpureum</name>
    <name type="common">Red alga</name>
    <name type="synonym">Porphyridium cruentum</name>
    <dbReference type="NCBI Taxonomy" id="35688"/>
    <lineage>
        <taxon>Eukaryota</taxon>
        <taxon>Rhodophyta</taxon>
        <taxon>Bangiophyceae</taxon>
        <taxon>Porphyridiales</taxon>
        <taxon>Porphyridiaceae</taxon>
        <taxon>Porphyridium</taxon>
    </lineage>
</organism>
<dbReference type="OrthoDB" id="5154at2759"/>
<evidence type="ECO:0000256" key="1">
    <source>
        <dbReference type="ARBA" id="ARBA00022490"/>
    </source>
</evidence>
<keyword evidence="7" id="KW-1185">Reference proteome</keyword>
<dbReference type="OMA" id="NDYEDFM"/>
<feature type="region of interest" description="Disordered" evidence="5">
    <location>
        <begin position="273"/>
        <end position="316"/>
    </location>
</feature>
<feature type="region of interest" description="Disordered" evidence="5">
    <location>
        <begin position="81"/>
        <end position="126"/>
    </location>
</feature>
<dbReference type="PANTHER" id="PTHR21681">
    <property type="entry name" value="EUKARYOTIC TRANSLATION INITIATION FACTOR 3 SUBUNIT J"/>
    <property type="match status" value="1"/>
</dbReference>
<evidence type="ECO:0000256" key="4">
    <source>
        <dbReference type="SAM" id="Coils"/>
    </source>
</evidence>
<keyword evidence="3" id="KW-0648">Protein biosynthesis</keyword>
<keyword evidence="2 6" id="KW-0396">Initiation factor</keyword>
<feature type="compositionally biased region" description="Basic residues" evidence="5">
    <location>
        <begin position="277"/>
        <end position="287"/>
    </location>
</feature>
<proteinExistence type="predicted"/>
<dbReference type="Proteomes" id="UP000324585">
    <property type="component" value="Unassembled WGS sequence"/>
</dbReference>
<feature type="compositionally biased region" description="Low complexity" evidence="5">
    <location>
        <begin position="95"/>
        <end position="111"/>
    </location>
</feature>
<accession>A0A5J4Z7B4</accession>
<sequence length="316" mass="35052">MDCVSGNERSSLLVAWRGGRFRRKNSSTSGSGHHAYFWHIRGVGAWWLRWWLSGGRAIVMSDWEADDFEVKPVLQPAAVKATWDEEDQESEEEVAAPAAASAPASAHESAVNGSEAESSKPKSRKQLLEEKIKLREAEEARKARDKADALEKELEGLSVAERRARMQEMVEKADLENAKDLFMDAAPDDDEDADPDEPTLDNIALKTSKDDEKFVKLLVEKISPLYHPRRPERYMNVLKSILREGTGELDADDVKDLASTCNVLANEKLKAKSAAQGKKKKTAKKTHIMVDRDDDPLGGPGSGGRGVLGTDYDDFM</sequence>
<gene>
    <name evidence="6" type="ORF">FVE85_6122</name>
</gene>
<feature type="compositionally biased region" description="Gly residues" evidence="5">
    <location>
        <begin position="298"/>
        <end position="307"/>
    </location>
</feature>
<name>A0A5J4Z7B4_PORPP</name>
<evidence type="ECO:0000313" key="7">
    <source>
        <dbReference type="Proteomes" id="UP000324585"/>
    </source>
</evidence>
<evidence type="ECO:0000256" key="2">
    <source>
        <dbReference type="ARBA" id="ARBA00022540"/>
    </source>
</evidence>
<dbReference type="Gene3D" id="1.10.246.60">
    <property type="entry name" value="Eukaryotic translation initiation factor 3 like domains"/>
    <property type="match status" value="1"/>
</dbReference>
<keyword evidence="4" id="KW-0175">Coiled coil</keyword>
<dbReference type="AlphaFoldDB" id="A0A5J4Z7B4"/>
<comment type="caution">
    <text evidence="6">The sequence shown here is derived from an EMBL/GenBank/DDBJ whole genome shotgun (WGS) entry which is preliminary data.</text>
</comment>
<dbReference type="Pfam" id="PF08597">
    <property type="entry name" value="eIF3_subunit"/>
    <property type="match status" value="1"/>
</dbReference>
<dbReference type="GO" id="GO:0005852">
    <property type="term" value="C:eukaryotic translation initiation factor 3 complex"/>
    <property type="evidence" value="ECO:0007669"/>
    <property type="project" value="InterPro"/>
</dbReference>
<dbReference type="GO" id="GO:0003743">
    <property type="term" value="F:translation initiation factor activity"/>
    <property type="evidence" value="ECO:0007669"/>
    <property type="project" value="UniProtKB-KW"/>
</dbReference>
<keyword evidence="1" id="KW-0963">Cytoplasm</keyword>
<evidence type="ECO:0000313" key="6">
    <source>
        <dbReference type="EMBL" id="KAA8498537.1"/>
    </source>
</evidence>
<reference evidence="7" key="1">
    <citation type="journal article" date="2019" name="Nat. Commun.">
        <title>Expansion of phycobilisome linker gene families in mesophilic red algae.</title>
        <authorList>
            <person name="Lee J."/>
            <person name="Kim D."/>
            <person name="Bhattacharya D."/>
            <person name="Yoon H.S."/>
        </authorList>
    </citation>
    <scope>NUCLEOTIDE SEQUENCE [LARGE SCALE GENOMIC DNA]</scope>
    <source>
        <strain evidence="7">CCMP 1328</strain>
    </source>
</reference>
<dbReference type="EMBL" id="VRMN01000001">
    <property type="protein sequence ID" value="KAA8498537.1"/>
    <property type="molecule type" value="Genomic_DNA"/>
</dbReference>
<dbReference type="InterPro" id="IPR023194">
    <property type="entry name" value="eIF3-like_dom_sf"/>
</dbReference>
<evidence type="ECO:0000256" key="3">
    <source>
        <dbReference type="ARBA" id="ARBA00022917"/>
    </source>
</evidence>
<dbReference type="InterPro" id="IPR013906">
    <property type="entry name" value="eIF3j"/>
</dbReference>
<protein>
    <submittedName>
        <fullName evidence="6">Eukaryotic translation initiation factor 3 subunit J</fullName>
    </submittedName>
</protein>
<dbReference type="PANTHER" id="PTHR21681:SF0">
    <property type="entry name" value="EUKARYOTIC TRANSLATION INITIATION FACTOR 3 SUBUNIT J"/>
    <property type="match status" value="1"/>
</dbReference>
<evidence type="ECO:0000256" key="5">
    <source>
        <dbReference type="SAM" id="MobiDB-lite"/>
    </source>
</evidence>